<evidence type="ECO:0000313" key="2">
    <source>
        <dbReference type="EMBL" id="MBI4595347.1"/>
    </source>
</evidence>
<organism evidence="2 3">
    <name type="scientific">Tectimicrobiota bacterium</name>
    <dbReference type="NCBI Taxonomy" id="2528274"/>
    <lineage>
        <taxon>Bacteria</taxon>
        <taxon>Pseudomonadati</taxon>
        <taxon>Nitrospinota/Tectimicrobiota group</taxon>
        <taxon>Candidatus Tectimicrobiota</taxon>
    </lineage>
</organism>
<proteinExistence type="predicted"/>
<dbReference type="AlphaFoldDB" id="A0A933GKP5"/>
<accession>A0A933GKP5</accession>
<evidence type="ECO:0008006" key="4">
    <source>
        <dbReference type="Google" id="ProtNLM"/>
    </source>
</evidence>
<keyword evidence="1" id="KW-0732">Signal</keyword>
<gene>
    <name evidence="2" type="ORF">HY730_03105</name>
</gene>
<feature type="chain" id="PRO_5037198468" description="TPM domain-containing protein" evidence="1">
    <location>
        <begin position="25"/>
        <end position="198"/>
    </location>
</feature>
<name>A0A933GKP5_UNCTE</name>
<feature type="signal peptide" evidence="1">
    <location>
        <begin position="1"/>
        <end position="24"/>
    </location>
</feature>
<dbReference type="Proteomes" id="UP000772181">
    <property type="component" value="Unassembled WGS sequence"/>
</dbReference>
<comment type="caution">
    <text evidence="2">The sequence shown here is derived from an EMBL/GenBank/DDBJ whole genome shotgun (WGS) entry which is preliminary data.</text>
</comment>
<protein>
    <recommendedName>
        <fullName evidence="4">TPM domain-containing protein</fullName>
    </recommendedName>
</protein>
<evidence type="ECO:0000313" key="3">
    <source>
        <dbReference type="Proteomes" id="UP000772181"/>
    </source>
</evidence>
<sequence length="198" mass="22392">MKKTIFNWFILMSVVSLWMNVAFAHVTPPVVLISDRDAISALTVGATRYYIREVKLTANDLDSIKEQWGWKLEELSYRFYLGRDDQDSLVSAVAFLTEYTIDGPVRIAVAIGSDGKVKGALIVELTRECYHWLKPLIDRNFIQDYVGQDSGGNFGLGKRLQKGHLGEMPRFYAKTVATLIKRGAVLFESALLKRGDKR</sequence>
<reference evidence="2" key="1">
    <citation type="submission" date="2020-07" db="EMBL/GenBank/DDBJ databases">
        <title>Huge and variable diversity of episymbiotic CPR bacteria and DPANN archaea in groundwater ecosystems.</title>
        <authorList>
            <person name="He C.Y."/>
            <person name="Keren R."/>
            <person name="Whittaker M."/>
            <person name="Farag I.F."/>
            <person name="Doudna J."/>
            <person name="Cate J.H.D."/>
            <person name="Banfield J.F."/>
        </authorList>
    </citation>
    <scope>NUCLEOTIDE SEQUENCE</scope>
    <source>
        <strain evidence="2">NC_groundwater_1482_Ag_S-0.65um_47_24</strain>
    </source>
</reference>
<dbReference type="EMBL" id="JACQWF010000139">
    <property type="protein sequence ID" value="MBI4595347.1"/>
    <property type="molecule type" value="Genomic_DNA"/>
</dbReference>
<evidence type="ECO:0000256" key="1">
    <source>
        <dbReference type="SAM" id="SignalP"/>
    </source>
</evidence>